<name>A0A5B8LIG7_9SPHN</name>
<dbReference type="PANTHER" id="PTHR34858:SF1">
    <property type="entry name" value="CYSO-CYSTEINE PEPTIDASE"/>
    <property type="match status" value="1"/>
</dbReference>
<evidence type="ECO:0000313" key="8">
    <source>
        <dbReference type="Proteomes" id="UP000315673"/>
    </source>
</evidence>
<dbReference type="PROSITE" id="PS50249">
    <property type="entry name" value="MPN"/>
    <property type="match status" value="1"/>
</dbReference>
<gene>
    <name evidence="7" type="ORF">FPZ24_09495</name>
</gene>
<dbReference type="Pfam" id="PF14464">
    <property type="entry name" value="Prok-JAB"/>
    <property type="match status" value="1"/>
</dbReference>
<dbReference type="GO" id="GO:0008235">
    <property type="term" value="F:metalloexopeptidase activity"/>
    <property type="evidence" value="ECO:0007669"/>
    <property type="project" value="TreeGrafter"/>
</dbReference>
<keyword evidence="2" id="KW-0479">Metal-binding</keyword>
<evidence type="ECO:0000259" key="6">
    <source>
        <dbReference type="PROSITE" id="PS50249"/>
    </source>
</evidence>
<dbReference type="Gene3D" id="3.40.140.10">
    <property type="entry name" value="Cytidine Deaminase, domain 2"/>
    <property type="match status" value="1"/>
</dbReference>
<keyword evidence="8" id="KW-1185">Reference proteome</keyword>
<dbReference type="Proteomes" id="UP000315673">
    <property type="component" value="Chromosome"/>
</dbReference>
<dbReference type="RefSeq" id="WP_146571428.1">
    <property type="nucleotide sequence ID" value="NZ_CP042306.1"/>
</dbReference>
<protein>
    <submittedName>
        <fullName evidence="7">M67 family metallopeptidase</fullName>
    </submittedName>
</protein>
<keyword evidence="1" id="KW-0645">Protease</keyword>
<dbReference type="PANTHER" id="PTHR34858">
    <property type="entry name" value="CYSO-CYSTEINE PEPTIDASE"/>
    <property type="match status" value="1"/>
</dbReference>
<dbReference type="SUPFAM" id="SSF102712">
    <property type="entry name" value="JAB1/MPN domain"/>
    <property type="match status" value="1"/>
</dbReference>
<dbReference type="InterPro" id="IPR028090">
    <property type="entry name" value="JAB_dom_prok"/>
</dbReference>
<accession>A0A5B8LIG7</accession>
<dbReference type="OrthoDB" id="9802958at2"/>
<dbReference type="GO" id="GO:0008270">
    <property type="term" value="F:zinc ion binding"/>
    <property type="evidence" value="ECO:0007669"/>
    <property type="project" value="TreeGrafter"/>
</dbReference>
<dbReference type="InterPro" id="IPR051929">
    <property type="entry name" value="VirAsm_ModProt"/>
</dbReference>
<dbReference type="AlphaFoldDB" id="A0A5B8LIG7"/>
<proteinExistence type="predicted"/>
<evidence type="ECO:0000256" key="4">
    <source>
        <dbReference type="ARBA" id="ARBA00022833"/>
    </source>
</evidence>
<organism evidence="7 8">
    <name type="scientific">Sphingomonas panacisoli</name>
    <dbReference type="NCBI Taxonomy" id="1813879"/>
    <lineage>
        <taxon>Bacteria</taxon>
        <taxon>Pseudomonadati</taxon>
        <taxon>Pseudomonadota</taxon>
        <taxon>Alphaproteobacteria</taxon>
        <taxon>Sphingomonadales</taxon>
        <taxon>Sphingomonadaceae</taxon>
        <taxon>Sphingomonas</taxon>
    </lineage>
</organism>
<keyword evidence="4" id="KW-0862">Zinc</keyword>
<dbReference type="GO" id="GO:0006508">
    <property type="term" value="P:proteolysis"/>
    <property type="evidence" value="ECO:0007669"/>
    <property type="project" value="UniProtKB-KW"/>
</dbReference>
<evidence type="ECO:0000313" key="7">
    <source>
        <dbReference type="EMBL" id="QDZ07696.1"/>
    </source>
</evidence>
<dbReference type="InterPro" id="IPR037518">
    <property type="entry name" value="MPN"/>
</dbReference>
<feature type="domain" description="MPN" evidence="6">
    <location>
        <begin position="3"/>
        <end position="128"/>
    </location>
</feature>
<reference evidence="7 8" key="1">
    <citation type="submission" date="2019-07" db="EMBL/GenBank/DDBJ databases">
        <title>Full genome sequence of Sphingomonas sp. 4R-6-7(HKS19).</title>
        <authorList>
            <person name="Im W.-T."/>
        </authorList>
    </citation>
    <scope>NUCLEOTIDE SEQUENCE [LARGE SCALE GENOMIC DNA]</scope>
    <source>
        <strain evidence="7 8">HKS19</strain>
    </source>
</reference>
<evidence type="ECO:0000256" key="3">
    <source>
        <dbReference type="ARBA" id="ARBA00022801"/>
    </source>
</evidence>
<evidence type="ECO:0000256" key="2">
    <source>
        <dbReference type="ARBA" id="ARBA00022723"/>
    </source>
</evidence>
<keyword evidence="5" id="KW-0482">Metalloprotease</keyword>
<dbReference type="EMBL" id="CP042306">
    <property type="protein sequence ID" value="QDZ07696.1"/>
    <property type="molecule type" value="Genomic_DNA"/>
</dbReference>
<sequence>MLLDISRAALDAILAEAAASPGVEVCGLLLGEGLRVDEVRSCRNVADVPASRFEIDPQALIAAHKAAREGGPAVIGHYHSHPNGKTEPSARDAAAARRGEVWMIVAQGDVKAWLAVDDQGFERLQIHP</sequence>
<dbReference type="CDD" id="cd08070">
    <property type="entry name" value="MPN_like"/>
    <property type="match status" value="1"/>
</dbReference>
<dbReference type="KEGG" id="spai:FPZ24_09495"/>
<keyword evidence="3" id="KW-0378">Hydrolase</keyword>
<evidence type="ECO:0000256" key="5">
    <source>
        <dbReference type="ARBA" id="ARBA00023049"/>
    </source>
</evidence>
<evidence type="ECO:0000256" key="1">
    <source>
        <dbReference type="ARBA" id="ARBA00022670"/>
    </source>
</evidence>